<dbReference type="AlphaFoldDB" id="A0A2V3W1N1"/>
<protein>
    <recommendedName>
        <fullName evidence="3">DinB family protein</fullName>
    </recommendedName>
</protein>
<organism evidence="1 2">
    <name type="scientific">Pseudogracilibacillus auburnensis</name>
    <dbReference type="NCBI Taxonomy" id="1494959"/>
    <lineage>
        <taxon>Bacteria</taxon>
        <taxon>Bacillati</taxon>
        <taxon>Bacillota</taxon>
        <taxon>Bacilli</taxon>
        <taxon>Bacillales</taxon>
        <taxon>Bacillaceae</taxon>
        <taxon>Pseudogracilibacillus</taxon>
    </lineage>
</organism>
<dbReference type="Proteomes" id="UP000247978">
    <property type="component" value="Unassembled WGS sequence"/>
</dbReference>
<comment type="caution">
    <text evidence="1">The sequence shown here is derived from an EMBL/GenBank/DDBJ whole genome shotgun (WGS) entry which is preliminary data.</text>
</comment>
<reference evidence="1 2" key="1">
    <citation type="submission" date="2018-05" db="EMBL/GenBank/DDBJ databases">
        <title>Genomic Encyclopedia of Type Strains, Phase IV (KMG-IV): sequencing the most valuable type-strain genomes for metagenomic binning, comparative biology and taxonomic classification.</title>
        <authorList>
            <person name="Goeker M."/>
        </authorList>
    </citation>
    <scope>NUCLEOTIDE SEQUENCE [LARGE SCALE GENOMIC DNA]</scope>
    <source>
        <strain evidence="1 2">DSM 28556</strain>
    </source>
</reference>
<proteinExistence type="predicted"/>
<dbReference type="Gene3D" id="1.20.120.450">
    <property type="entry name" value="dinb family like domain"/>
    <property type="match status" value="1"/>
</dbReference>
<dbReference type="EMBL" id="QJJQ01000006">
    <property type="protein sequence ID" value="PXW87084.1"/>
    <property type="molecule type" value="Genomic_DNA"/>
</dbReference>
<dbReference type="SUPFAM" id="SSF109854">
    <property type="entry name" value="DinB/YfiT-like putative metalloenzymes"/>
    <property type="match status" value="1"/>
</dbReference>
<evidence type="ECO:0000313" key="1">
    <source>
        <dbReference type="EMBL" id="PXW87084.1"/>
    </source>
</evidence>
<accession>A0A2V3W1N1</accession>
<name>A0A2V3W1N1_9BACI</name>
<sequence>MPHPGFNMLNLSQWISFIGWHERRHIEQIKEVKEKLEW</sequence>
<dbReference type="InterPro" id="IPR034660">
    <property type="entry name" value="DinB/YfiT-like"/>
</dbReference>
<evidence type="ECO:0008006" key="3">
    <source>
        <dbReference type="Google" id="ProtNLM"/>
    </source>
</evidence>
<evidence type="ECO:0000313" key="2">
    <source>
        <dbReference type="Proteomes" id="UP000247978"/>
    </source>
</evidence>
<keyword evidence="2" id="KW-1185">Reference proteome</keyword>
<gene>
    <name evidence="1" type="ORF">DFR56_106154</name>
</gene>